<dbReference type="InterPro" id="IPR027485">
    <property type="entry name" value="AMMECR1_N"/>
</dbReference>
<accession>A0A834Z461</accession>
<dbReference type="InterPro" id="IPR002733">
    <property type="entry name" value="AMMECR1_domain"/>
</dbReference>
<keyword evidence="3" id="KW-1185">Reference proteome</keyword>
<dbReference type="AlphaFoldDB" id="A0A834Z461"/>
<dbReference type="OMA" id="TNEAFPL"/>
<dbReference type="OrthoDB" id="24630at2759"/>
<dbReference type="PROSITE" id="PS51112">
    <property type="entry name" value="AMMECR1"/>
    <property type="match status" value="1"/>
</dbReference>
<dbReference type="InterPro" id="IPR023473">
    <property type="entry name" value="AMMECR1"/>
</dbReference>
<evidence type="ECO:0000259" key="1">
    <source>
        <dbReference type="PROSITE" id="PS51112"/>
    </source>
</evidence>
<protein>
    <recommendedName>
        <fullName evidence="1">AMMECR1 domain-containing protein</fullName>
    </recommendedName>
</protein>
<dbReference type="Gene3D" id="3.30.700.20">
    <property type="entry name" value="Hypothetical protein ph0010, domain 1"/>
    <property type="match status" value="2"/>
</dbReference>
<dbReference type="InterPro" id="IPR036071">
    <property type="entry name" value="AMMECR1_dom_sf"/>
</dbReference>
<sequence>MVSANQEMVVYCFDTLVAHYISEQAPPPAFDEGQHPLFVTWKKAVNGGEPRLRGCIGTLEARCLINGLKDYALTSYSRKIQAGMCKLLCGLGVPIETSRLHYKPDIAFGVVYDLSACLRDTNLWFVISVISRSALRDRRFPPIQAKELPNLECTVSVLTDYETGLHHLDWEIGKHGIIIEFTDPDYNLRRSATYLPEVAAHEGWTKIETIDSLMRKAGYNGPITEPLRKRIRLTRYQSTIFTMHYSEYASYVKRIRGEAPAVVGTKPSNH</sequence>
<dbReference type="PANTHER" id="PTHR13016:SF0">
    <property type="entry name" value="AMME SYNDROME CANDIDATE GENE 1 PROTEIN"/>
    <property type="match status" value="1"/>
</dbReference>
<dbReference type="Pfam" id="PF01871">
    <property type="entry name" value="AMMECR1"/>
    <property type="match status" value="2"/>
</dbReference>
<name>A0A834Z461_TETSI</name>
<feature type="domain" description="AMMECR1" evidence="1">
    <location>
        <begin position="1"/>
        <end position="252"/>
    </location>
</feature>
<evidence type="ECO:0000313" key="2">
    <source>
        <dbReference type="EMBL" id="KAF8397913.1"/>
    </source>
</evidence>
<evidence type="ECO:0000313" key="3">
    <source>
        <dbReference type="Proteomes" id="UP000655225"/>
    </source>
</evidence>
<comment type="caution">
    <text evidence="2">The sequence shown here is derived from an EMBL/GenBank/DDBJ whole genome shotgun (WGS) entry which is preliminary data.</text>
</comment>
<dbReference type="PANTHER" id="PTHR13016">
    <property type="entry name" value="AMMECR1 HOMOLOG"/>
    <property type="match status" value="1"/>
</dbReference>
<organism evidence="2 3">
    <name type="scientific">Tetracentron sinense</name>
    <name type="common">Spur-leaf</name>
    <dbReference type="NCBI Taxonomy" id="13715"/>
    <lineage>
        <taxon>Eukaryota</taxon>
        <taxon>Viridiplantae</taxon>
        <taxon>Streptophyta</taxon>
        <taxon>Embryophyta</taxon>
        <taxon>Tracheophyta</taxon>
        <taxon>Spermatophyta</taxon>
        <taxon>Magnoliopsida</taxon>
        <taxon>Trochodendrales</taxon>
        <taxon>Trochodendraceae</taxon>
        <taxon>Tetracentron</taxon>
    </lineage>
</organism>
<dbReference type="Gene3D" id="3.30.1490.150">
    <property type="entry name" value="Hypothetical protein ph0010, domain 2"/>
    <property type="match status" value="1"/>
</dbReference>
<gene>
    <name evidence="2" type="ORF">HHK36_016838</name>
</gene>
<proteinExistence type="predicted"/>
<dbReference type="Proteomes" id="UP000655225">
    <property type="component" value="Unassembled WGS sequence"/>
</dbReference>
<dbReference type="SUPFAM" id="SSF143447">
    <property type="entry name" value="AMMECR1-like"/>
    <property type="match status" value="2"/>
</dbReference>
<reference evidence="2 3" key="1">
    <citation type="submission" date="2020-04" db="EMBL/GenBank/DDBJ databases">
        <title>Plant Genome Project.</title>
        <authorList>
            <person name="Zhang R.-G."/>
        </authorList>
    </citation>
    <scope>NUCLEOTIDE SEQUENCE [LARGE SCALE GENOMIC DNA]</scope>
    <source>
        <strain evidence="2">YNK0</strain>
        <tissue evidence="2">Leaf</tissue>
    </source>
</reference>
<dbReference type="EMBL" id="JABCRI010000011">
    <property type="protein sequence ID" value="KAF8397913.1"/>
    <property type="molecule type" value="Genomic_DNA"/>
</dbReference>